<organism evidence="4 5">
    <name type="scientific">Undibacter mobilis</name>
    <dbReference type="NCBI Taxonomy" id="2292256"/>
    <lineage>
        <taxon>Bacteria</taxon>
        <taxon>Pseudomonadati</taxon>
        <taxon>Pseudomonadota</taxon>
        <taxon>Alphaproteobacteria</taxon>
        <taxon>Hyphomicrobiales</taxon>
        <taxon>Nitrobacteraceae</taxon>
        <taxon>Undibacter</taxon>
    </lineage>
</organism>
<name>A0A371B176_9BRAD</name>
<feature type="region of interest" description="Disordered" evidence="2">
    <location>
        <begin position="99"/>
        <end position="208"/>
    </location>
</feature>
<dbReference type="SMART" id="SM00422">
    <property type="entry name" value="HTH_MERR"/>
    <property type="match status" value="1"/>
</dbReference>
<dbReference type="GO" id="GO:0003677">
    <property type="term" value="F:DNA binding"/>
    <property type="evidence" value="ECO:0007669"/>
    <property type="project" value="UniProtKB-KW"/>
</dbReference>
<comment type="caution">
    <text evidence="4">The sequence shown here is derived from an EMBL/GenBank/DDBJ whole genome shotgun (WGS) entry which is preliminary data.</text>
</comment>
<keyword evidence="5" id="KW-1185">Reference proteome</keyword>
<dbReference type="OrthoDB" id="9810140at2"/>
<gene>
    <name evidence="4" type="ORF">DXH78_19135</name>
</gene>
<dbReference type="InterPro" id="IPR047057">
    <property type="entry name" value="MerR_fam"/>
</dbReference>
<feature type="compositionally biased region" description="Basic and acidic residues" evidence="2">
    <location>
        <begin position="149"/>
        <end position="164"/>
    </location>
</feature>
<evidence type="ECO:0000256" key="2">
    <source>
        <dbReference type="SAM" id="MobiDB-lite"/>
    </source>
</evidence>
<evidence type="ECO:0000256" key="1">
    <source>
        <dbReference type="ARBA" id="ARBA00023125"/>
    </source>
</evidence>
<feature type="compositionally biased region" description="Low complexity" evidence="2">
    <location>
        <begin position="195"/>
        <end position="205"/>
    </location>
</feature>
<proteinExistence type="predicted"/>
<evidence type="ECO:0000313" key="4">
    <source>
        <dbReference type="EMBL" id="RDV01339.1"/>
    </source>
</evidence>
<protein>
    <submittedName>
        <fullName evidence="4">MerR family transcriptional regulator</fullName>
    </submittedName>
</protein>
<dbReference type="Pfam" id="PF13411">
    <property type="entry name" value="MerR_1"/>
    <property type="match status" value="1"/>
</dbReference>
<evidence type="ECO:0000313" key="5">
    <source>
        <dbReference type="Proteomes" id="UP000263993"/>
    </source>
</evidence>
<evidence type="ECO:0000259" key="3">
    <source>
        <dbReference type="PROSITE" id="PS50937"/>
    </source>
</evidence>
<dbReference type="RefSeq" id="WP_115518857.1">
    <property type="nucleotide sequence ID" value="NZ_QRGO01000003.1"/>
</dbReference>
<sequence>MDDKAPGAFRTISEVADELDLPQHVLRFWESRFNDIKPMKRGGGRRYYRPDDIDLLRGIRHLLYGEGYTIRGVQRILREQGVDFVQSIWQEGAPAVAVESEDAEDLAEETLAADEEEYEDEVEDDAEEAGASDEPRGLRGRIGSLIGRDLNERDTRADRTEPLLHEAPMPRVEPGDRLGGAVRGAPETFAPAPRPAAKPAAAAPAGLTAEQSDRLRHVLDELKECRQLIETAATAANRS</sequence>
<dbReference type="Gene3D" id="1.10.1660.10">
    <property type="match status" value="1"/>
</dbReference>
<feature type="compositionally biased region" description="Acidic residues" evidence="2">
    <location>
        <begin position="99"/>
        <end position="131"/>
    </location>
</feature>
<accession>A0A371B176</accession>
<feature type="domain" description="HTH merR-type" evidence="3">
    <location>
        <begin position="11"/>
        <end position="79"/>
    </location>
</feature>
<dbReference type="InterPro" id="IPR000551">
    <property type="entry name" value="MerR-type_HTH_dom"/>
</dbReference>
<dbReference type="Proteomes" id="UP000263993">
    <property type="component" value="Unassembled WGS sequence"/>
</dbReference>
<dbReference type="PANTHER" id="PTHR30204:SF15">
    <property type="entry name" value="BLL5018 PROTEIN"/>
    <property type="match status" value="1"/>
</dbReference>
<dbReference type="AlphaFoldDB" id="A0A371B176"/>
<dbReference type="PANTHER" id="PTHR30204">
    <property type="entry name" value="REDOX-CYCLING DRUG-SENSING TRANSCRIPTIONAL ACTIVATOR SOXR"/>
    <property type="match status" value="1"/>
</dbReference>
<dbReference type="PROSITE" id="PS50937">
    <property type="entry name" value="HTH_MERR_2"/>
    <property type="match status" value="1"/>
</dbReference>
<dbReference type="EMBL" id="QRGO01000003">
    <property type="protein sequence ID" value="RDV01339.1"/>
    <property type="molecule type" value="Genomic_DNA"/>
</dbReference>
<reference evidence="5" key="1">
    <citation type="submission" date="2018-08" db="EMBL/GenBank/DDBJ databases">
        <authorList>
            <person name="Kim S.-J."/>
            <person name="Jung G.-Y."/>
        </authorList>
    </citation>
    <scope>NUCLEOTIDE SEQUENCE [LARGE SCALE GENOMIC DNA]</scope>
    <source>
        <strain evidence="5">GY_H</strain>
    </source>
</reference>
<dbReference type="GO" id="GO:0003700">
    <property type="term" value="F:DNA-binding transcription factor activity"/>
    <property type="evidence" value="ECO:0007669"/>
    <property type="project" value="InterPro"/>
</dbReference>
<dbReference type="InterPro" id="IPR009061">
    <property type="entry name" value="DNA-bd_dom_put_sf"/>
</dbReference>
<dbReference type="CDD" id="cd04765">
    <property type="entry name" value="HTH_MlrA-like_sg2"/>
    <property type="match status" value="1"/>
</dbReference>
<dbReference type="SUPFAM" id="SSF46955">
    <property type="entry name" value="Putative DNA-binding domain"/>
    <property type="match status" value="1"/>
</dbReference>
<keyword evidence="1" id="KW-0238">DNA-binding</keyword>